<dbReference type="InterPro" id="IPR036249">
    <property type="entry name" value="Thioredoxin-like_sf"/>
</dbReference>
<dbReference type="SUPFAM" id="SSF48208">
    <property type="entry name" value="Six-hairpin glycosidases"/>
    <property type="match status" value="1"/>
</dbReference>
<dbReference type="PIRSF" id="PIRSF006402">
    <property type="entry name" value="UCP006402_thioredoxin"/>
    <property type="match status" value="1"/>
</dbReference>
<reference evidence="2 3" key="1">
    <citation type="submission" date="2018-11" db="EMBL/GenBank/DDBJ databases">
        <title>Novel bacteria species description.</title>
        <authorList>
            <person name="Han J.-H."/>
        </authorList>
    </citation>
    <scope>NUCLEOTIDE SEQUENCE [LARGE SCALE GENOMIC DNA]</scope>
    <source>
        <strain evidence="2 3">KCTC23259</strain>
    </source>
</reference>
<dbReference type="PANTHER" id="PTHR42899:SF1">
    <property type="entry name" value="SPERMATOGENESIS-ASSOCIATED PROTEIN 20"/>
    <property type="match status" value="1"/>
</dbReference>
<proteinExistence type="predicted"/>
<evidence type="ECO:0000259" key="1">
    <source>
        <dbReference type="Pfam" id="PF03190"/>
    </source>
</evidence>
<name>A0AAE3H5R8_9BACT</name>
<dbReference type="Pfam" id="PF03190">
    <property type="entry name" value="Thioredox_DsbH"/>
    <property type="match status" value="1"/>
</dbReference>
<sequence length="673" mass="78179">MNHLAKETSPYLLQHKNNPVDWHPWGQEALQKALDEDKVIILSIGYSACHWCHVMEHESFENDEVAKVMNTFFVNIKVDREERPDIDGIYMEALQNMGLRGGWPLNVFLMPNTKPFYGGTYFPKKNWINLLYGIQESFKEKREALEESAEGFAQSLNNKDSEKYLFGNDQTAFRYDSEELNHIEQKLSKDFDRELGGMNRAPKFPMPSVWNLVLNLSYQLNNAETIVQLQNTLDRIALGGIYDHLAGGWTRYSTDERWKIPHFEKMLYDNGQLLSLYTKTFLFFSSKKAFTESFELYKWAVELSINWLKTEMTSELGGFYAALDADSEGEEGKYYVWTSEEITEVLSRDSEEFQQSYEFSQEGNWEHGNNVLHLEALPKNWEFLLACHKKLENYRKARIRPGLDNKIICGWNGLMLTGLIEAYKTFGVGLDLIENNIRFIERYLISEFRNVDGAQAFGLWHQYDVKKIPAFLDDYAAIIEAFIQYYQVSFEEKWLFKADSLLKYTLANFFDPEELLFYFTDIEGEKLIARKKEIFDNVIPASNSMMIKNLYFLGRFLNNSAYSELAKSIFSKIKPLSLKDPQWLSNWTDVGLLMSTSPVEITVFGQGHREIVSEIQMSYFNPNVIYFGADKPSILPEFEGRMGNPKEINIYVCVDKSCHLPVKTAQEALKLLK</sequence>
<dbReference type="InterPro" id="IPR008928">
    <property type="entry name" value="6-hairpin_glycosidase_sf"/>
</dbReference>
<dbReference type="EMBL" id="RJUF01000174">
    <property type="protein sequence ID" value="MCP9764534.1"/>
    <property type="molecule type" value="Genomic_DNA"/>
</dbReference>
<comment type="caution">
    <text evidence="2">The sequence shown here is derived from an EMBL/GenBank/DDBJ whole genome shotgun (WGS) entry which is preliminary data.</text>
</comment>
<organism evidence="2 3">
    <name type="scientific">Lacihabitans soyangensis</name>
    <dbReference type="NCBI Taxonomy" id="869394"/>
    <lineage>
        <taxon>Bacteria</taxon>
        <taxon>Pseudomonadati</taxon>
        <taxon>Bacteroidota</taxon>
        <taxon>Cytophagia</taxon>
        <taxon>Cytophagales</taxon>
        <taxon>Leadbetterellaceae</taxon>
        <taxon>Lacihabitans</taxon>
    </lineage>
</organism>
<dbReference type="Proteomes" id="UP001204144">
    <property type="component" value="Unassembled WGS sequence"/>
</dbReference>
<dbReference type="AlphaFoldDB" id="A0AAE3H5R8"/>
<gene>
    <name evidence="2" type="ORF">EGI31_16460</name>
</gene>
<protein>
    <submittedName>
        <fullName evidence="2">Thioredoxin domain-containing protein</fullName>
    </submittedName>
</protein>
<evidence type="ECO:0000313" key="2">
    <source>
        <dbReference type="EMBL" id="MCP9764534.1"/>
    </source>
</evidence>
<dbReference type="InterPro" id="IPR004879">
    <property type="entry name" value="Ssp411-like_TRX"/>
</dbReference>
<dbReference type="InterPro" id="IPR024705">
    <property type="entry name" value="Ssp411"/>
</dbReference>
<dbReference type="PANTHER" id="PTHR42899">
    <property type="entry name" value="SPERMATOGENESIS-ASSOCIATED PROTEIN 20"/>
    <property type="match status" value="1"/>
</dbReference>
<dbReference type="RefSeq" id="WP_255038227.1">
    <property type="nucleotide sequence ID" value="NZ_RJUF01000174.1"/>
</dbReference>
<dbReference type="CDD" id="cd02955">
    <property type="entry name" value="SSP411"/>
    <property type="match status" value="1"/>
</dbReference>
<evidence type="ECO:0000313" key="3">
    <source>
        <dbReference type="Proteomes" id="UP001204144"/>
    </source>
</evidence>
<dbReference type="GO" id="GO:0005975">
    <property type="term" value="P:carbohydrate metabolic process"/>
    <property type="evidence" value="ECO:0007669"/>
    <property type="project" value="InterPro"/>
</dbReference>
<accession>A0AAE3H5R8</accession>
<dbReference type="SUPFAM" id="SSF52833">
    <property type="entry name" value="Thioredoxin-like"/>
    <property type="match status" value="1"/>
</dbReference>
<keyword evidence="3" id="KW-1185">Reference proteome</keyword>
<dbReference type="Gene3D" id="3.40.30.10">
    <property type="entry name" value="Glutaredoxin"/>
    <property type="match status" value="1"/>
</dbReference>
<feature type="domain" description="Spermatogenesis-associated protein 20-like TRX" evidence="1">
    <location>
        <begin position="2"/>
        <end position="156"/>
    </location>
</feature>